<keyword evidence="24" id="KW-1185">Reference proteome</keyword>
<evidence type="ECO:0000256" key="20">
    <source>
        <dbReference type="SAM" id="MobiDB-lite"/>
    </source>
</evidence>
<evidence type="ECO:0000256" key="7">
    <source>
        <dbReference type="ARBA" id="ARBA00022692"/>
    </source>
</evidence>
<evidence type="ECO:0000256" key="15">
    <source>
        <dbReference type="ARBA" id="ARBA00023170"/>
    </source>
</evidence>
<dbReference type="Pfam" id="PF00560">
    <property type="entry name" value="LRR_1"/>
    <property type="match status" value="3"/>
</dbReference>
<dbReference type="Pfam" id="PF00069">
    <property type="entry name" value="Pkinase"/>
    <property type="match status" value="1"/>
</dbReference>
<keyword evidence="9" id="KW-0677">Repeat</keyword>
<evidence type="ECO:0000256" key="8">
    <source>
        <dbReference type="ARBA" id="ARBA00022729"/>
    </source>
</evidence>
<keyword evidence="5" id="KW-0433">Leucine-rich repeat</keyword>
<keyword evidence="12 19" id="KW-0067">ATP-binding</keyword>
<keyword evidence="15" id="KW-0675">Receptor</keyword>
<dbReference type="FunFam" id="3.80.10.10:FF:000387">
    <property type="entry name" value="Probable LRR receptor-like serine/threonine-protein kinase At1g06840"/>
    <property type="match status" value="1"/>
</dbReference>
<dbReference type="EC" id="2.7.11.1" evidence="3"/>
<dbReference type="PROSITE" id="PS50011">
    <property type="entry name" value="PROTEIN_KINASE_DOM"/>
    <property type="match status" value="1"/>
</dbReference>
<dbReference type="Gene3D" id="3.30.200.20">
    <property type="entry name" value="Phosphorylase Kinase, domain 1"/>
    <property type="match status" value="1"/>
</dbReference>
<dbReference type="GO" id="GO:0016020">
    <property type="term" value="C:membrane"/>
    <property type="evidence" value="ECO:0007669"/>
    <property type="project" value="UniProtKB-SubCell"/>
</dbReference>
<dbReference type="PANTHER" id="PTHR45974">
    <property type="entry name" value="RECEPTOR-LIKE PROTEIN 55"/>
    <property type="match status" value="1"/>
</dbReference>
<feature type="domain" description="Protein kinase" evidence="22">
    <location>
        <begin position="648"/>
        <end position="927"/>
    </location>
</feature>
<evidence type="ECO:0000256" key="10">
    <source>
        <dbReference type="ARBA" id="ARBA00022741"/>
    </source>
</evidence>
<keyword evidence="14 21" id="KW-0472">Membrane</keyword>
<dbReference type="InterPro" id="IPR003591">
    <property type="entry name" value="Leu-rich_rpt_typical-subtyp"/>
</dbReference>
<keyword evidence="10 19" id="KW-0547">Nucleotide-binding</keyword>
<evidence type="ECO:0000256" key="14">
    <source>
        <dbReference type="ARBA" id="ARBA00023136"/>
    </source>
</evidence>
<feature type="region of interest" description="Disordered" evidence="20">
    <location>
        <begin position="947"/>
        <end position="967"/>
    </location>
</feature>
<dbReference type="Gene3D" id="3.80.10.10">
    <property type="entry name" value="Ribonuclease Inhibitor"/>
    <property type="match status" value="3"/>
</dbReference>
<evidence type="ECO:0000256" key="9">
    <source>
        <dbReference type="ARBA" id="ARBA00022737"/>
    </source>
</evidence>
<evidence type="ECO:0000256" key="1">
    <source>
        <dbReference type="ARBA" id="ARBA00004167"/>
    </source>
</evidence>
<name>A0AAD4SN56_9MAGN</name>
<feature type="transmembrane region" description="Helical" evidence="21">
    <location>
        <begin position="584"/>
        <end position="608"/>
    </location>
</feature>
<dbReference type="InterPro" id="IPR017441">
    <property type="entry name" value="Protein_kinase_ATP_BS"/>
</dbReference>
<dbReference type="InterPro" id="IPR001611">
    <property type="entry name" value="Leu-rich_rpt"/>
</dbReference>
<dbReference type="SMART" id="SM00220">
    <property type="entry name" value="S_TKc"/>
    <property type="match status" value="1"/>
</dbReference>
<dbReference type="CDD" id="cd14066">
    <property type="entry name" value="STKc_IRAK"/>
    <property type="match status" value="1"/>
</dbReference>
<comment type="similarity">
    <text evidence="2">Belongs to the protein kinase superfamily. Ser/Thr protein kinase family.</text>
</comment>
<keyword evidence="11" id="KW-0418">Kinase</keyword>
<evidence type="ECO:0000313" key="23">
    <source>
        <dbReference type="EMBL" id="KAI3911441.1"/>
    </source>
</evidence>
<reference evidence="23" key="1">
    <citation type="submission" date="2022-04" db="EMBL/GenBank/DDBJ databases">
        <title>A functionally conserved STORR gene fusion in Papaver species that diverged 16.8 million years ago.</title>
        <authorList>
            <person name="Catania T."/>
        </authorList>
    </citation>
    <scope>NUCLEOTIDE SEQUENCE</scope>
    <source>
        <strain evidence="23">S-188037</strain>
    </source>
</reference>
<evidence type="ECO:0000313" key="24">
    <source>
        <dbReference type="Proteomes" id="UP001202328"/>
    </source>
</evidence>
<feature type="transmembrane region" description="Helical" evidence="21">
    <location>
        <begin position="33"/>
        <end position="53"/>
    </location>
</feature>
<evidence type="ECO:0000256" key="5">
    <source>
        <dbReference type="ARBA" id="ARBA00022614"/>
    </source>
</evidence>
<evidence type="ECO:0000256" key="4">
    <source>
        <dbReference type="ARBA" id="ARBA00022527"/>
    </source>
</evidence>
<dbReference type="PROSITE" id="PS00107">
    <property type="entry name" value="PROTEIN_KINASE_ATP"/>
    <property type="match status" value="1"/>
</dbReference>
<evidence type="ECO:0000256" key="17">
    <source>
        <dbReference type="ARBA" id="ARBA00047899"/>
    </source>
</evidence>
<dbReference type="GO" id="GO:0004674">
    <property type="term" value="F:protein serine/threonine kinase activity"/>
    <property type="evidence" value="ECO:0007669"/>
    <property type="project" value="UniProtKB-KW"/>
</dbReference>
<feature type="binding site" evidence="19">
    <location>
        <position position="676"/>
    </location>
    <ligand>
        <name>ATP</name>
        <dbReference type="ChEBI" id="CHEBI:30616"/>
    </ligand>
</feature>
<comment type="catalytic activity">
    <reaction evidence="18">
        <text>L-seryl-[protein] + ATP = O-phospho-L-seryl-[protein] + ADP + H(+)</text>
        <dbReference type="Rhea" id="RHEA:17989"/>
        <dbReference type="Rhea" id="RHEA-COMP:9863"/>
        <dbReference type="Rhea" id="RHEA-COMP:11604"/>
        <dbReference type="ChEBI" id="CHEBI:15378"/>
        <dbReference type="ChEBI" id="CHEBI:29999"/>
        <dbReference type="ChEBI" id="CHEBI:30616"/>
        <dbReference type="ChEBI" id="CHEBI:83421"/>
        <dbReference type="ChEBI" id="CHEBI:456216"/>
        <dbReference type="EC" id="2.7.11.1"/>
    </reaction>
</comment>
<evidence type="ECO:0000256" key="12">
    <source>
        <dbReference type="ARBA" id="ARBA00022840"/>
    </source>
</evidence>
<keyword evidence="6" id="KW-0808">Transferase</keyword>
<keyword evidence="13 21" id="KW-1133">Transmembrane helix</keyword>
<dbReference type="SMART" id="SM00369">
    <property type="entry name" value="LRR_TYP"/>
    <property type="match status" value="3"/>
</dbReference>
<evidence type="ECO:0000259" key="22">
    <source>
        <dbReference type="PROSITE" id="PS50011"/>
    </source>
</evidence>
<evidence type="ECO:0000256" key="18">
    <source>
        <dbReference type="ARBA" id="ARBA00048679"/>
    </source>
</evidence>
<dbReference type="InterPro" id="IPR008271">
    <property type="entry name" value="Ser/Thr_kinase_AS"/>
</dbReference>
<dbReference type="InterPro" id="IPR032675">
    <property type="entry name" value="LRR_dom_sf"/>
</dbReference>
<keyword evidence="8" id="KW-0732">Signal</keyword>
<dbReference type="PANTHER" id="PTHR45974:SF216">
    <property type="entry name" value="PROTEIN KINASE DOMAIN-CONTAINING PROTEIN"/>
    <property type="match status" value="1"/>
</dbReference>
<dbReference type="Pfam" id="PF13855">
    <property type="entry name" value="LRR_8"/>
    <property type="match status" value="1"/>
</dbReference>
<dbReference type="SUPFAM" id="SSF56112">
    <property type="entry name" value="Protein kinase-like (PK-like)"/>
    <property type="match status" value="1"/>
</dbReference>
<evidence type="ECO:0000256" key="16">
    <source>
        <dbReference type="ARBA" id="ARBA00023180"/>
    </source>
</evidence>
<evidence type="ECO:0000256" key="11">
    <source>
        <dbReference type="ARBA" id="ARBA00022777"/>
    </source>
</evidence>
<dbReference type="AlphaFoldDB" id="A0AAD4SN56"/>
<gene>
    <name evidence="23" type="ORF">MKW98_010328</name>
</gene>
<dbReference type="PROSITE" id="PS00108">
    <property type="entry name" value="PROTEIN_KINASE_ST"/>
    <property type="match status" value="1"/>
</dbReference>
<evidence type="ECO:0000256" key="19">
    <source>
        <dbReference type="PROSITE-ProRule" id="PRU10141"/>
    </source>
</evidence>
<accession>A0AAD4SN56</accession>
<evidence type="ECO:0000256" key="21">
    <source>
        <dbReference type="SAM" id="Phobius"/>
    </source>
</evidence>
<comment type="caution">
    <text evidence="23">The sequence shown here is derived from an EMBL/GenBank/DDBJ whole genome shotgun (WGS) entry which is preliminary data.</text>
</comment>
<dbReference type="InterPro" id="IPR000719">
    <property type="entry name" value="Prot_kinase_dom"/>
</dbReference>
<dbReference type="FunFam" id="3.30.200.20:FF:000039">
    <property type="entry name" value="receptor-like protein kinase FERONIA"/>
    <property type="match status" value="1"/>
</dbReference>
<dbReference type="Proteomes" id="UP001202328">
    <property type="component" value="Unassembled WGS sequence"/>
</dbReference>
<dbReference type="FunFam" id="1.10.510.10:FF:000453">
    <property type="entry name" value="LRR receptor-like serine/threonine-protein kinase HSL2"/>
    <property type="match status" value="1"/>
</dbReference>
<dbReference type="Pfam" id="PF08263">
    <property type="entry name" value="LRRNT_2"/>
    <property type="match status" value="1"/>
</dbReference>
<evidence type="ECO:0000256" key="3">
    <source>
        <dbReference type="ARBA" id="ARBA00012513"/>
    </source>
</evidence>
<dbReference type="EMBL" id="JAJJMB010010045">
    <property type="protein sequence ID" value="KAI3911441.1"/>
    <property type="molecule type" value="Genomic_DNA"/>
</dbReference>
<sequence>MSTFILCGNMTTRAEILGFYFTVVSIKKGMEMLGVKVCVFGYLLAVSFIYAAAAGPVTDPIEVKALRAIKGAFKDPMKHLQSWDKGDPCSSNWLGVWCFDSIGSDGYVHVEQLQMLNLNLTESLSPEVGRLSQLVVIDLMWNNISGSIPKEIGYIKPLKLLLLNGNQFSGSLPDEIGHLENLVRLQLDENQLSGVIPKSFANLTKLRHLHLNNNSLSGQIPPELSRLPKILHLLVDNNNLSGYLPPEFSKTASLRILQLDNNRFDDAEIPASYGSTNLLKLSLRNCSLRGIIPDLSGSPDLFVVDLSWNQLTGSLPSSKLSGNMTTIDLSNNNLNGSIPASFSDLPNLQKLSLWNNSLSGLVPSTLWRNINFSSVAERTLDLRNNLFSNTSVDINPPKNVTLRLRENPLCNNANTNLVRFCGSVADDDDDMRRNLSISSPKCAIRKCPTDYYFVYAPPSSPGQCFCAAPFSIAYRLKSPSFSYFAPYESSFLEYMAESLKLETSQISVYSYGWDEGPRLLMNLTLFLLYNNNSIKLNKTEVRRIKGKFTTWSFPQSDTFGPYDLLDYPDRHFRDSSKVWLSKGALAGTILGTIAISILATAIIAIFIVRKRYNSFDFRARKHLSARISIKVDGLKSFTLNELVHATENFNSLVIGEGGYGKVYRGILADQTIVAVKRAQVGSLQGEKEFLTEIEFLSRLHHRNLVGLLGYCDDEGEQILVYEFMANGSLRDWLCGNPIIPFASKGTLSFSMRLRISLGSAKGILYLHTEANPPIFHRDIKASNILLDSRLTAKVADFGLSRLAPVADDEGDLPGHISTVVRGTPGYLDPEYFLTHKLTDKSDVYSLGVVFLELLTGMRPISGGKNIVREVNVAHKAGNIFSIVDARMGSYPSEVLAEFITLALRCCEDRPEARPSMSEVVRDLEKMLSMVQESSNTISELESDFSDRSILPRSSSSTVCEPRSQNLSSSDIYGSDLVSGVIPNITPR</sequence>
<dbReference type="SUPFAM" id="SSF52058">
    <property type="entry name" value="L domain-like"/>
    <property type="match status" value="1"/>
</dbReference>
<organism evidence="23 24">
    <name type="scientific">Papaver atlanticum</name>
    <dbReference type="NCBI Taxonomy" id="357466"/>
    <lineage>
        <taxon>Eukaryota</taxon>
        <taxon>Viridiplantae</taxon>
        <taxon>Streptophyta</taxon>
        <taxon>Embryophyta</taxon>
        <taxon>Tracheophyta</taxon>
        <taxon>Spermatophyta</taxon>
        <taxon>Magnoliopsida</taxon>
        <taxon>Ranunculales</taxon>
        <taxon>Papaveraceae</taxon>
        <taxon>Papaveroideae</taxon>
        <taxon>Papaver</taxon>
    </lineage>
</organism>
<dbReference type="InterPro" id="IPR013210">
    <property type="entry name" value="LRR_N_plant-typ"/>
</dbReference>
<dbReference type="InterPro" id="IPR011009">
    <property type="entry name" value="Kinase-like_dom_sf"/>
</dbReference>
<evidence type="ECO:0000256" key="13">
    <source>
        <dbReference type="ARBA" id="ARBA00022989"/>
    </source>
</evidence>
<feature type="compositionally biased region" description="Low complexity" evidence="20">
    <location>
        <begin position="947"/>
        <end position="956"/>
    </location>
</feature>
<keyword evidence="7 21" id="KW-0812">Transmembrane</keyword>
<comment type="catalytic activity">
    <reaction evidence="17">
        <text>L-threonyl-[protein] + ATP = O-phospho-L-threonyl-[protein] + ADP + H(+)</text>
        <dbReference type="Rhea" id="RHEA:46608"/>
        <dbReference type="Rhea" id="RHEA-COMP:11060"/>
        <dbReference type="Rhea" id="RHEA-COMP:11605"/>
        <dbReference type="ChEBI" id="CHEBI:15378"/>
        <dbReference type="ChEBI" id="CHEBI:30013"/>
        <dbReference type="ChEBI" id="CHEBI:30616"/>
        <dbReference type="ChEBI" id="CHEBI:61977"/>
        <dbReference type="ChEBI" id="CHEBI:456216"/>
        <dbReference type="EC" id="2.7.11.1"/>
    </reaction>
</comment>
<proteinExistence type="inferred from homology"/>
<dbReference type="GO" id="GO:0005524">
    <property type="term" value="F:ATP binding"/>
    <property type="evidence" value="ECO:0007669"/>
    <property type="project" value="UniProtKB-UniRule"/>
</dbReference>
<keyword evidence="16" id="KW-0325">Glycoprotein</keyword>
<protein>
    <recommendedName>
        <fullName evidence="3">non-specific serine/threonine protein kinase</fullName>
        <ecNumber evidence="3">2.7.11.1</ecNumber>
    </recommendedName>
</protein>
<evidence type="ECO:0000256" key="2">
    <source>
        <dbReference type="ARBA" id="ARBA00008684"/>
    </source>
</evidence>
<dbReference type="Gene3D" id="1.10.510.10">
    <property type="entry name" value="Transferase(Phosphotransferase) domain 1"/>
    <property type="match status" value="1"/>
</dbReference>
<comment type="subcellular location">
    <subcellularLocation>
        <location evidence="1">Membrane</location>
        <topology evidence="1">Single-pass membrane protein</topology>
    </subcellularLocation>
</comment>
<keyword evidence="4" id="KW-0723">Serine/threonine-protein kinase</keyword>
<evidence type="ECO:0000256" key="6">
    <source>
        <dbReference type="ARBA" id="ARBA00022679"/>
    </source>
</evidence>